<keyword evidence="3 6" id="KW-1133">Transmembrane helix</keyword>
<organism evidence="8 9">
    <name type="scientific">Streptomyces coacervatus</name>
    <dbReference type="NCBI Taxonomy" id="647381"/>
    <lineage>
        <taxon>Bacteria</taxon>
        <taxon>Bacillati</taxon>
        <taxon>Actinomycetota</taxon>
        <taxon>Actinomycetes</taxon>
        <taxon>Kitasatosporales</taxon>
        <taxon>Streptomycetaceae</taxon>
        <taxon>Streptomyces</taxon>
    </lineage>
</organism>
<dbReference type="EMBL" id="BAABDE010000025">
    <property type="protein sequence ID" value="GAA3824943.1"/>
    <property type="molecule type" value="Genomic_DNA"/>
</dbReference>
<keyword evidence="9" id="KW-1185">Reference proteome</keyword>
<dbReference type="PANTHER" id="PTHR37422:SF13">
    <property type="entry name" value="LIPOPOLYSACCHARIDE BIOSYNTHESIS PROTEIN PA4999-RELATED"/>
    <property type="match status" value="1"/>
</dbReference>
<feature type="transmembrane region" description="Helical" evidence="6">
    <location>
        <begin position="52"/>
        <end position="73"/>
    </location>
</feature>
<evidence type="ECO:0000256" key="1">
    <source>
        <dbReference type="ARBA" id="ARBA00004141"/>
    </source>
</evidence>
<proteinExistence type="predicted"/>
<reference evidence="9" key="1">
    <citation type="journal article" date="2019" name="Int. J. Syst. Evol. Microbiol.">
        <title>The Global Catalogue of Microorganisms (GCM) 10K type strain sequencing project: providing services to taxonomists for standard genome sequencing and annotation.</title>
        <authorList>
            <consortium name="The Broad Institute Genomics Platform"/>
            <consortium name="The Broad Institute Genome Sequencing Center for Infectious Disease"/>
            <person name="Wu L."/>
            <person name="Ma J."/>
        </authorList>
    </citation>
    <scope>NUCLEOTIDE SEQUENCE [LARGE SCALE GENOMIC DNA]</scope>
    <source>
        <strain evidence="9">JCM 17138</strain>
    </source>
</reference>
<accession>A0ABP7IRB0</accession>
<feature type="domain" description="O-antigen ligase-related" evidence="7">
    <location>
        <begin position="183"/>
        <end position="340"/>
    </location>
</feature>
<feature type="transmembrane region" description="Helical" evidence="6">
    <location>
        <begin position="149"/>
        <end position="169"/>
    </location>
</feature>
<evidence type="ECO:0000313" key="8">
    <source>
        <dbReference type="EMBL" id="GAA3824943.1"/>
    </source>
</evidence>
<comment type="caution">
    <text evidence="8">The sequence shown here is derived from an EMBL/GenBank/DDBJ whole genome shotgun (WGS) entry which is preliminary data.</text>
</comment>
<keyword evidence="2 6" id="KW-0812">Transmembrane</keyword>
<dbReference type="GO" id="GO:0016874">
    <property type="term" value="F:ligase activity"/>
    <property type="evidence" value="ECO:0007669"/>
    <property type="project" value="UniProtKB-KW"/>
</dbReference>
<keyword evidence="8" id="KW-0436">Ligase</keyword>
<feature type="transmembrane region" description="Helical" evidence="6">
    <location>
        <begin position="222"/>
        <end position="243"/>
    </location>
</feature>
<evidence type="ECO:0000256" key="3">
    <source>
        <dbReference type="ARBA" id="ARBA00022989"/>
    </source>
</evidence>
<evidence type="ECO:0000313" key="9">
    <source>
        <dbReference type="Proteomes" id="UP001501009"/>
    </source>
</evidence>
<feature type="transmembrane region" description="Helical" evidence="6">
    <location>
        <begin position="79"/>
        <end position="98"/>
    </location>
</feature>
<dbReference type="Pfam" id="PF04932">
    <property type="entry name" value="Wzy_C"/>
    <property type="match status" value="1"/>
</dbReference>
<sequence length="464" mass="47932">MLPVLAVIALMGLPAETDSGATPADLACGLVLLWAAVCTVRQARRPLTRTAAVVLGLPVVGIAVSAAGAVTPGDAITGLARYLQVFVLVPLAMVLLLRDRRDARLVLWGLAGLALWQGAVGVHQYLTGTGASYKGAYIRAVGTFGPHDVMGMAAVVASGVVALTGLALGTGGRRQRVAAAVCALALLVPLALSFSRGSWIATAVTCGVQLLLAGVRRAVKVFAAAAAASVVLVGGFGVGGSALQERLTSITQVAGTPDQSVIDRYTMWAASVDMWHEHPLRGVGLKAFPAYRDSHASLALSAGSDTEGDGQAFRRQPLLSPHNMYMLLLSEQGLLGLLTVAGSWLALLVCALRRLRRAPHARDCGVAACGLLMWQLVNFLYSDIGGPSTTLTGLCFGVAAWWSLAGRSTGGAELRLRRGAVMCRRSSAAPSWLVAQFPAPLKGAAVPSRTSPDPAGPAAESGPR</sequence>
<evidence type="ECO:0000259" key="7">
    <source>
        <dbReference type="Pfam" id="PF04932"/>
    </source>
</evidence>
<evidence type="ECO:0000256" key="2">
    <source>
        <dbReference type="ARBA" id="ARBA00022692"/>
    </source>
</evidence>
<evidence type="ECO:0000256" key="5">
    <source>
        <dbReference type="SAM" id="MobiDB-lite"/>
    </source>
</evidence>
<dbReference type="PANTHER" id="PTHR37422">
    <property type="entry name" value="TEICHURONIC ACID BIOSYNTHESIS PROTEIN TUAE"/>
    <property type="match status" value="1"/>
</dbReference>
<evidence type="ECO:0000256" key="4">
    <source>
        <dbReference type="ARBA" id="ARBA00023136"/>
    </source>
</evidence>
<protein>
    <submittedName>
        <fullName evidence="8">O-antigen ligase family protein</fullName>
    </submittedName>
</protein>
<feature type="transmembrane region" description="Helical" evidence="6">
    <location>
        <begin position="176"/>
        <end position="192"/>
    </location>
</feature>
<name>A0ABP7IRB0_9ACTN</name>
<comment type="subcellular location">
    <subcellularLocation>
        <location evidence="1">Membrane</location>
        <topology evidence="1">Multi-pass membrane protein</topology>
    </subcellularLocation>
</comment>
<feature type="transmembrane region" description="Helical" evidence="6">
    <location>
        <begin position="333"/>
        <end position="352"/>
    </location>
</feature>
<dbReference type="InterPro" id="IPR051533">
    <property type="entry name" value="WaaL-like"/>
</dbReference>
<feature type="region of interest" description="Disordered" evidence="5">
    <location>
        <begin position="443"/>
        <end position="464"/>
    </location>
</feature>
<gene>
    <name evidence="8" type="ORF">GCM10022403_067930</name>
</gene>
<keyword evidence="4 6" id="KW-0472">Membrane</keyword>
<dbReference type="InterPro" id="IPR007016">
    <property type="entry name" value="O-antigen_ligase-rel_domated"/>
</dbReference>
<dbReference type="Proteomes" id="UP001501009">
    <property type="component" value="Unassembled WGS sequence"/>
</dbReference>
<feature type="transmembrane region" description="Helical" evidence="6">
    <location>
        <begin position="105"/>
        <end position="126"/>
    </location>
</feature>
<evidence type="ECO:0000256" key="6">
    <source>
        <dbReference type="SAM" id="Phobius"/>
    </source>
</evidence>
<feature type="transmembrane region" description="Helical" evidence="6">
    <location>
        <begin position="198"/>
        <end position="215"/>
    </location>
</feature>
<feature type="transmembrane region" description="Helical" evidence="6">
    <location>
        <begin position="24"/>
        <end position="40"/>
    </location>
</feature>